<sequence length="166" mass="17971">MLLRSGAILQKLTLRDIPSRVAVSFIESHPTIAELTICGSFSKHTYSGRFGALISCLTPVTQTHQGSNTLNVIAPSMAILNLELVVEQGTVPSPMLVFVEDVCALVENRALTPLGSNIARLSFVKVQPGLRSRGYSIRNIFPAIHNRLAPLQEASGLVLKFLPPKV</sequence>
<reference evidence="1" key="1">
    <citation type="submission" date="2020-11" db="EMBL/GenBank/DDBJ databases">
        <authorList>
            <consortium name="DOE Joint Genome Institute"/>
            <person name="Ahrendt S."/>
            <person name="Riley R."/>
            <person name="Andreopoulos W."/>
            <person name="Labutti K."/>
            <person name="Pangilinan J."/>
            <person name="Ruiz-Duenas F.J."/>
            <person name="Barrasa J.M."/>
            <person name="Sanchez-Garcia M."/>
            <person name="Camarero S."/>
            <person name="Miyauchi S."/>
            <person name="Serrano A."/>
            <person name="Linde D."/>
            <person name="Babiker R."/>
            <person name="Drula E."/>
            <person name="Ayuso-Fernandez I."/>
            <person name="Pacheco R."/>
            <person name="Padilla G."/>
            <person name="Ferreira P."/>
            <person name="Barriuso J."/>
            <person name="Kellner H."/>
            <person name="Castanera R."/>
            <person name="Alfaro M."/>
            <person name="Ramirez L."/>
            <person name="Pisabarro A.G."/>
            <person name="Kuo A."/>
            <person name="Tritt A."/>
            <person name="Lipzen A."/>
            <person name="He G."/>
            <person name="Yan M."/>
            <person name="Ng V."/>
            <person name="Cullen D."/>
            <person name="Martin F."/>
            <person name="Rosso M.-N."/>
            <person name="Henrissat B."/>
            <person name="Hibbett D."/>
            <person name="Martinez A.T."/>
            <person name="Grigoriev I.V."/>
        </authorList>
    </citation>
    <scope>NUCLEOTIDE SEQUENCE</scope>
    <source>
        <strain evidence="1">AH 40177</strain>
    </source>
</reference>
<keyword evidence="2" id="KW-1185">Reference proteome</keyword>
<dbReference type="Proteomes" id="UP000772434">
    <property type="component" value="Unassembled WGS sequence"/>
</dbReference>
<comment type="caution">
    <text evidence="1">The sequence shown here is derived from an EMBL/GenBank/DDBJ whole genome shotgun (WGS) entry which is preliminary data.</text>
</comment>
<name>A0A9P5Q549_9AGAR</name>
<accession>A0A9P5Q549</accession>
<proteinExistence type="predicted"/>
<dbReference type="OrthoDB" id="10572018at2759"/>
<organism evidence="1 2">
    <name type="scientific">Rhodocollybia butyracea</name>
    <dbReference type="NCBI Taxonomy" id="206335"/>
    <lineage>
        <taxon>Eukaryota</taxon>
        <taxon>Fungi</taxon>
        <taxon>Dikarya</taxon>
        <taxon>Basidiomycota</taxon>
        <taxon>Agaricomycotina</taxon>
        <taxon>Agaricomycetes</taxon>
        <taxon>Agaricomycetidae</taxon>
        <taxon>Agaricales</taxon>
        <taxon>Marasmiineae</taxon>
        <taxon>Omphalotaceae</taxon>
        <taxon>Rhodocollybia</taxon>
    </lineage>
</organism>
<protein>
    <submittedName>
        <fullName evidence="1">Uncharacterized protein</fullName>
    </submittedName>
</protein>
<dbReference type="EMBL" id="JADNRY010000009">
    <property type="protein sequence ID" value="KAF9075623.1"/>
    <property type="molecule type" value="Genomic_DNA"/>
</dbReference>
<evidence type="ECO:0000313" key="1">
    <source>
        <dbReference type="EMBL" id="KAF9075623.1"/>
    </source>
</evidence>
<gene>
    <name evidence="1" type="ORF">BDP27DRAFT_1042124</name>
</gene>
<evidence type="ECO:0000313" key="2">
    <source>
        <dbReference type="Proteomes" id="UP000772434"/>
    </source>
</evidence>
<dbReference type="AlphaFoldDB" id="A0A9P5Q549"/>